<dbReference type="HOGENOM" id="CLU_2865159_0_0_11"/>
<keyword evidence="1" id="KW-0812">Transmembrane</keyword>
<keyword evidence="1" id="KW-0472">Membrane</keyword>
<reference evidence="2 3" key="1">
    <citation type="journal article" date="2012" name="Stand. Genomic Sci.">
        <title>Genome sequence of the ocean sediment bacterium Saccharomonospora marina type strain (XMU15(T)).</title>
        <authorList>
            <person name="Klenk H.P."/>
            <person name="Lu M."/>
            <person name="Lucas S."/>
            <person name="Lapidus A."/>
            <person name="Copeland A."/>
            <person name="Pitluck S."/>
            <person name="Goodwin L.A."/>
            <person name="Han C."/>
            <person name="Tapia R."/>
            <person name="Brambilla E.M."/>
            <person name="Potter G."/>
            <person name="Land M."/>
            <person name="Ivanova N."/>
            <person name="Rohde M."/>
            <person name="Goker M."/>
            <person name="Detter J.C."/>
            <person name="Li W.J."/>
            <person name="Kyrpides N.C."/>
            <person name="Woyke T."/>
        </authorList>
    </citation>
    <scope>NUCLEOTIDE SEQUENCE [LARGE SCALE GENOMIC DNA]</scope>
    <source>
        <strain evidence="2 3">XMU15</strain>
    </source>
</reference>
<evidence type="ECO:0000256" key="1">
    <source>
        <dbReference type="SAM" id="Phobius"/>
    </source>
</evidence>
<evidence type="ECO:0000313" key="3">
    <source>
        <dbReference type="Proteomes" id="UP000004926"/>
    </source>
</evidence>
<dbReference type="AlphaFoldDB" id="H5X393"/>
<accession>H5X393</accession>
<name>H5X393_9PSEU</name>
<sequence length="73" mass="8268">MLKRAARMSFPQRMFLLLLALAFATTAVLQALLAVSVSEWWPVVLAALLALAATWCLATAARAWDRDRRRRLR</sequence>
<protein>
    <submittedName>
        <fullName evidence="2">Uncharacterized protein</fullName>
    </submittedName>
</protein>
<feature type="transmembrane region" description="Helical" evidence="1">
    <location>
        <begin position="40"/>
        <end position="64"/>
    </location>
</feature>
<proteinExistence type="predicted"/>
<dbReference type="Proteomes" id="UP000004926">
    <property type="component" value="Chromosome"/>
</dbReference>
<keyword evidence="3" id="KW-1185">Reference proteome</keyword>
<evidence type="ECO:0000313" key="2">
    <source>
        <dbReference type="EMBL" id="EHR48762.1"/>
    </source>
</evidence>
<keyword evidence="1" id="KW-1133">Transmembrane helix</keyword>
<organism evidence="2 3">
    <name type="scientific">Saccharomonospora marina XMU15</name>
    <dbReference type="NCBI Taxonomy" id="882083"/>
    <lineage>
        <taxon>Bacteria</taxon>
        <taxon>Bacillati</taxon>
        <taxon>Actinomycetota</taxon>
        <taxon>Actinomycetes</taxon>
        <taxon>Pseudonocardiales</taxon>
        <taxon>Pseudonocardiaceae</taxon>
        <taxon>Saccharomonospora</taxon>
    </lineage>
</organism>
<dbReference type="EMBL" id="CM001439">
    <property type="protein sequence ID" value="EHR48762.1"/>
    <property type="molecule type" value="Genomic_DNA"/>
</dbReference>
<gene>
    <name evidence="2" type="ORF">SacmaDRAFT_0461</name>
</gene>